<dbReference type="FunFam" id="3.40.50.12780:FF:000011">
    <property type="entry name" value="Acetyl-coenzyme A synthetase 2-like, mitochondrial"/>
    <property type="match status" value="1"/>
</dbReference>
<accession>A0A089YRE9</accession>
<dbReference type="GO" id="GO:0050218">
    <property type="term" value="F:propionate-CoA ligase activity"/>
    <property type="evidence" value="ECO:0007669"/>
    <property type="project" value="UniProtKB-EC"/>
</dbReference>
<dbReference type="InterPro" id="IPR025110">
    <property type="entry name" value="AMP-bd_C"/>
</dbReference>
<evidence type="ECO:0000259" key="4">
    <source>
        <dbReference type="Pfam" id="PF16177"/>
    </source>
</evidence>
<dbReference type="OrthoDB" id="9803968at2"/>
<dbReference type="Pfam" id="PF13193">
    <property type="entry name" value="AMP-binding_C"/>
    <property type="match status" value="1"/>
</dbReference>
<evidence type="ECO:0000313" key="5">
    <source>
        <dbReference type="EMBL" id="AIS16280.1"/>
    </source>
</evidence>
<dbReference type="GO" id="GO:0070013">
    <property type="term" value="C:intracellular organelle lumen"/>
    <property type="evidence" value="ECO:0007669"/>
    <property type="project" value="UniProtKB-ARBA"/>
</dbReference>
<evidence type="ECO:0000259" key="3">
    <source>
        <dbReference type="Pfam" id="PF13193"/>
    </source>
</evidence>
<feature type="domain" description="Acetyl-coenzyme A synthetase N-terminal" evidence="4">
    <location>
        <begin position="3"/>
        <end position="57"/>
    </location>
</feature>
<dbReference type="CDD" id="cd05967">
    <property type="entry name" value="PrpE"/>
    <property type="match status" value="1"/>
</dbReference>
<dbReference type="InterPro" id="IPR032387">
    <property type="entry name" value="ACAS_N"/>
</dbReference>
<organism evidence="5 6">
    <name type="scientific">Pseudomonas rhizosphaerae</name>
    <dbReference type="NCBI Taxonomy" id="216142"/>
    <lineage>
        <taxon>Bacteria</taxon>
        <taxon>Pseudomonadati</taxon>
        <taxon>Pseudomonadota</taxon>
        <taxon>Gammaproteobacteria</taxon>
        <taxon>Pseudomonadales</taxon>
        <taxon>Pseudomonadaceae</taxon>
        <taxon>Pseudomonas</taxon>
    </lineage>
</organism>
<feature type="domain" description="AMP-dependent synthetase/ligase" evidence="2">
    <location>
        <begin position="65"/>
        <end position="444"/>
    </location>
</feature>
<dbReference type="InterPro" id="IPR045851">
    <property type="entry name" value="AMP-bd_C_sf"/>
</dbReference>
<gene>
    <name evidence="5" type="primary">prpE</name>
    <name evidence="5" type="ORF">LT40_02240</name>
</gene>
<dbReference type="RefSeq" id="WP_043185978.1">
    <property type="nucleotide sequence ID" value="NZ_CP009533.1"/>
</dbReference>
<dbReference type="Proteomes" id="UP000029499">
    <property type="component" value="Chromosome"/>
</dbReference>
<reference evidence="5 6" key="1">
    <citation type="journal article" date="2015" name="J. Biotechnol.">
        <title>Complete genome sequence of Pseudomonas rhizosphaerae IH5T (=DSM 16299T), a phosphate-solubilizing rhizobacterium for bacterial biofertilizer.</title>
        <authorList>
            <person name="Kwak Y."/>
            <person name="Jung B.K."/>
            <person name="Shin J.H."/>
        </authorList>
    </citation>
    <scope>NUCLEOTIDE SEQUENCE [LARGE SCALE GENOMIC DNA]</scope>
    <source>
        <strain evidence="5">DSM 16299</strain>
    </source>
</reference>
<dbReference type="eggNOG" id="COG0365">
    <property type="taxonomic scope" value="Bacteria"/>
</dbReference>
<evidence type="ECO:0000313" key="6">
    <source>
        <dbReference type="Proteomes" id="UP000029499"/>
    </source>
</evidence>
<dbReference type="InterPro" id="IPR042099">
    <property type="entry name" value="ANL_N_sf"/>
</dbReference>
<dbReference type="AlphaFoldDB" id="A0A089YRE9"/>
<comment type="similarity">
    <text evidence="1">Belongs to the ATP-dependent AMP-binding enzyme family.</text>
</comment>
<dbReference type="InterPro" id="IPR020845">
    <property type="entry name" value="AMP-binding_CS"/>
</dbReference>
<proteinExistence type="inferred from homology"/>
<evidence type="ECO:0000256" key="1">
    <source>
        <dbReference type="ARBA" id="ARBA00006432"/>
    </source>
</evidence>
<sequence>MNYQQAYERSICDPAGFWAEQAQAVAWSHPPQQTLDVQADGTHRWFADGRLNTCYLCLDRQVALGRGAQTALIYDSPVTGVQQRFTYQQLLDQVARLAGVLTRLGVGKGDGVVIYMPMVPEAAMAMLACARIGAVHSVVFGGFAANELALRIDDCRPKLLLTASCGVEFDRVIAYKPLVDKAMSLARHAPEQVLVLQRLQALAQLQEGRDLDWQSQLQDAEPVAAVDMASGDPLYVMYTSGTTGKPKGIVRETGGNAVALTFAMGAIYGMRAGDVWWGISDVGWVVGHSLIVYGPLMCGCTSILYEGKPIRTPDAGSYWRVVEQYRVNALFCAPTAMRAIRKEDPEGRLLRNYDLSSLRQLFLAGEKLDSSTHRWLEEQTGKPVHDHWWQTETGWPVTAPCMGLEGSAVRVGSSNRAVPGYHVQVLDEQGELLAAGEQGDIVIALPLPPGCSQTLWGDHPRYLQSYLERYPGYYHTGDGGYLDADGYVHIMGRTDDVINVSGHRLSTGEMEDVVARHADVAECAVIGVSDEIKGEVPLALVVLKDGSTVSVQQLQAQLVAQVRESIGALACLQQVLVVKRLPKTRSGKILRAVLRKIAAQEVFVAPSTIDDPAILEEIAQVLAAR</sequence>
<dbReference type="InterPro" id="IPR000873">
    <property type="entry name" value="AMP-dep_synth/lig_dom"/>
</dbReference>
<dbReference type="Gene3D" id="3.40.50.12780">
    <property type="entry name" value="N-terminal domain of ligase-like"/>
    <property type="match status" value="1"/>
</dbReference>
<dbReference type="EMBL" id="CP009533">
    <property type="protein sequence ID" value="AIS16280.1"/>
    <property type="molecule type" value="Genomic_DNA"/>
</dbReference>
<dbReference type="PANTHER" id="PTHR43347">
    <property type="entry name" value="ACYL-COA SYNTHETASE"/>
    <property type="match status" value="1"/>
</dbReference>
<dbReference type="PANTHER" id="PTHR43347:SF3">
    <property type="entry name" value="ACYL-COA SYNTHETASE SHORT-CHAIN FAMILY MEMBER 3, MITOCHONDRIAL"/>
    <property type="match status" value="1"/>
</dbReference>
<dbReference type="EC" id="6.2.1.17" evidence="5"/>
<evidence type="ECO:0000259" key="2">
    <source>
        <dbReference type="Pfam" id="PF00501"/>
    </source>
</evidence>
<dbReference type="NCBIfam" id="NF001208">
    <property type="entry name" value="PRK00174.1"/>
    <property type="match status" value="1"/>
</dbReference>
<dbReference type="Pfam" id="PF16177">
    <property type="entry name" value="ACAS_N"/>
    <property type="match status" value="1"/>
</dbReference>
<dbReference type="PROSITE" id="PS00455">
    <property type="entry name" value="AMP_BINDING"/>
    <property type="match status" value="1"/>
</dbReference>
<dbReference type="HOGENOM" id="CLU_000022_3_5_6"/>
<protein>
    <submittedName>
        <fullName evidence="5">Propionyl-CoA synthetase</fullName>
        <ecNumber evidence="5">6.2.1.17</ecNumber>
    </submittedName>
</protein>
<keyword evidence="6" id="KW-1185">Reference proteome</keyword>
<dbReference type="KEGG" id="prh:LT40_02240"/>
<dbReference type="Pfam" id="PF00501">
    <property type="entry name" value="AMP-binding"/>
    <property type="match status" value="1"/>
</dbReference>
<dbReference type="SUPFAM" id="SSF56801">
    <property type="entry name" value="Acetyl-CoA synthetase-like"/>
    <property type="match status" value="1"/>
</dbReference>
<dbReference type="Gene3D" id="3.30.300.30">
    <property type="match status" value="1"/>
</dbReference>
<keyword evidence="5" id="KW-0436">Ligase</keyword>
<name>A0A089YRE9_9PSED</name>
<feature type="domain" description="AMP-binding enzyme C-terminal" evidence="3">
    <location>
        <begin position="509"/>
        <end position="588"/>
    </location>
</feature>
<dbReference type="STRING" id="216142.LT40_02240"/>